<keyword evidence="6" id="KW-1185">Reference proteome</keyword>
<comment type="caution">
    <text evidence="5">The sequence shown here is derived from an EMBL/GenBank/DDBJ whole genome shotgun (WGS) entry which is preliminary data.</text>
</comment>
<keyword evidence="1" id="KW-0805">Transcription regulation</keyword>
<dbReference type="InterPro" id="IPR009057">
    <property type="entry name" value="Homeodomain-like_sf"/>
</dbReference>
<reference evidence="5 6" key="1">
    <citation type="journal article" date="2014" name="Genome Announc.">
        <title>Draft Genome Sequence of the Boron-Tolerant and Moderately Halotolerant Bacterium Gracilibacillus boraciitolerans JCM 21714T.</title>
        <authorList>
            <person name="Ahmed I."/>
            <person name="Oshima K."/>
            <person name="Suda W."/>
            <person name="Kitamura K."/>
            <person name="Iida T."/>
            <person name="Ohmori Y."/>
            <person name="Fujiwara T."/>
            <person name="Hattori M."/>
            <person name="Ohkuma M."/>
        </authorList>
    </citation>
    <scope>NUCLEOTIDE SEQUENCE [LARGE SCALE GENOMIC DNA]</scope>
    <source>
        <strain evidence="5 6">JCM 21714</strain>
    </source>
</reference>
<name>W4VJ53_9BACI</name>
<sequence>MIKEIRDSISELNRDRALLYVAKYLNIIDNKLLEPDIVEREILKLIYLVIETVQAKELARSEYLFMNYIPHVEIKEIKSKSEMKIWLKTQIEGILAGLDRNNKDKHPCIQKAIQFIEKNFNQPITLNEVAEYVDMNATYFSYLFKEEMGISYIKYVTEVRINKAKTMLEKGEKVTDVSEQVGYHTYRHFF</sequence>
<evidence type="ECO:0000256" key="1">
    <source>
        <dbReference type="ARBA" id="ARBA00023015"/>
    </source>
</evidence>
<dbReference type="GO" id="GO:0003700">
    <property type="term" value="F:DNA-binding transcription factor activity"/>
    <property type="evidence" value="ECO:0007669"/>
    <property type="project" value="InterPro"/>
</dbReference>
<dbReference type="eggNOG" id="COG2207">
    <property type="taxonomic scope" value="Bacteria"/>
</dbReference>
<dbReference type="PANTHER" id="PTHR43280:SF2">
    <property type="entry name" value="HTH-TYPE TRANSCRIPTIONAL REGULATOR EXSA"/>
    <property type="match status" value="1"/>
</dbReference>
<dbReference type="PANTHER" id="PTHR43280">
    <property type="entry name" value="ARAC-FAMILY TRANSCRIPTIONAL REGULATOR"/>
    <property type="match status" value="1"/>
</dbReference>
<keyword evidence="3" id="KW-0804">Transcription</keyword>
<evidence type="ECO:0000313" key="5">
    <source>
        <dbReference type="EMBL" id="GAE93247.1"/>
    </source>
</evidence>
<dbReference type="EMBL" id="BAVS01000010">
    <property type="protein sequence ID" value="GAE93247.1"/>
    <property type="molecule type" value="Genomic_DNA"/>
</dbReference>
<proteinExistence type="predicted"/>
<gene>
    <name evidence="5" type="ORF">JCM21714_2304</name>
</gene>
<feature type="domain" description="HTH araC/xylS-type" evidence="4">
    <location>
        <begin position="110"/>
        <end position="190"/>
    </location>
</feature>
<dbReference type="OrthoDB" id="9788446at2"/>
<accession>W4VJ53</accession>
<protein>
    <submittedName>
        <fullName evidence="5">Two-component response regulator</fullName>
    </submittedName>
</protein>
<dbReference type="Proteomes" id="UP000019102">
    <property type="component" value="Unassembled WGS sequence"/>
</dbReference>
<dbReference type="SMART" id="SM00342">
    <property type="entry name" value="HTH_ARAC"/>
    <property type="match status" value="1"/>
</dbReference>
<organism evidence="5 6">
    <name type="scientific">Gracilibacillus boraciitolerans JCM 21714</name>
    <dbReference type="NCBI Taxonomy" id="1298598"/>
    <lineage>
        <taxon>Bacteria</taxon>
        <taxon>Bacillati</taxon>
        <taxon>Bacillota</taxon>
        <taxon>Bacilli</taxon>
        <taxon>Bacillales</taxon>
        <taxon>Bacillaceae</taxon>
        <taxon>Gracilibacillus</taxon>
    </lineage>
</organism>
<keyword evidence="2" id="KW-0238">DNA-binding</keyword>
<evidence type="ECO:0000259" key="4">
    <source>
        <dbReference type="PROSITE" id="PS01124"/>
    </source>
</evidence>
<dbReference type="GO" id="GO:0043565">
    <property type="term" value="F:sequence-specific DNA binding"/>
    <property type="evidence" value="ECO:0007669"/>
    <property type="project" value="InterPro"/>
</dbReference>
<dbReference type="Gene3D" id="1.10.10.60">
    <property type="entry name" value="Homeodomain-like"/>
    <property type="match status" value="2"/>
</dbReference>
<evidence type="ECO:0000256" key="2">
    <source>
        <dbReference type="ARBA" id="ARBA00023125"/>
    </source>
</evidence>
<dbReference type="PROSITE" id="PS01124">
    <property type="entry name" value="HTH_ARAC_FAMILY_2"/>
    <property type="match status" value="1"/>
</dbReference>
<dbReference type="Pfam" id="PF12833">
    <property type="entry name" value="HTH_18"/>
    <property type="match status" value="1"/>
</dbReference>
<evidence type="ECO:0000256" key="3">
    <source>
        <dbReference type="ARBA" id="ARBA00023163"/>
    </source>
</evidence>
<dbReference type="STRING" id="1298598.JCM21714_2304"/>
<dbReference type="AlphaFoldDB" id="W4VJ53"/>
<dbReference type="RefSeq" id="WP_035723422.1">
    <property type="nucleotide sequence ID" value="NZ_BAVS01000010.1"/>
</dbReference>
<dbReference type="SUPFAM" id="SSF46689">
    <property type="entry name" value="Homeodomain-like"/>
    <property type="match status" value="1"/>
</dbReference>
<evidence type="ECO:0000313" key="6">
    <source>
        <dbReference type="Proteomes" id="UP000019102"/>
    </source>
</evidence>
<dbReference type="InterPro" id="IPR018060">
    <property type="entry name" value="HTH_AraC"/>
</dbReference>